<keyword evidence="5 7" id="KW-1133">Transmembrane helix</keyword>
<feature type="transmembrane region" description="Helical" evidence="7">
    <location>
        <begin position="346"/>
        <end position="369"/>
    </location>
</feature>
<accession>A0A7W1WTD1</accession>
<dbReference type="Proteomes" id="UP000535491">
    <property type="component" value="Unassembled WGS sequence"/>
</dbReference>
<dbReference type="GO" id="GO:0006865">
    <property type="term" value="P:amino acid transport"/>
    <property type="evidence" value="ECO:0007669"/>
    <property type="project" value="UniProtKB-KW"/>
</dbReference>
<evidence type="ECO:0000256" key="7">
    <source>
        <dbReference type="SAM" id="Phobius"/>
    </source>
</evidence>
<dbReference type="EMBL" id="JACEIQ010000018">
    <property type="protein sequence ID" value="MBA4495715.1"/>
    <property type="molecule type" value="Genomic_DNA"/>
</dbReference>
<comment type="subcellular location">
    <subcellularLocation>
        <location evidence="1">Membrane</location>
        <topology evidence="1">Multi-pass membrane protein</topology>
    </subcellularLocation>
</comment>
<evidence type="ECO:0000256" key="6">
    <source>
        <dbReference type="ARBA" id="ARBA00023136"/>
    </source>
</evidence>
<dbReference type="AlphaFoldDB" id="A0A7W1WTD1"/>
<evidence type="ECO:0000256" key="4">
    <source>
        <dbReference type="ARBA" id="ARBA00022970"/>
    </source>
</evidence>
<evidence type="ECO:0000313" key="9">
    <source>
        <dbReference type="EMBL" id="MBA4495715.1"/>
    </source>
</evidence>
<evidence type="ECO:0000256" key="2">
    <source>
        <dbReference type="ARBA" id="ARBA00022448"/>
    </source>
</evidence>
<gene>
    <name evidence="9" type="ORF">H1191_15585</name>
</gene>
<feature type="transmembrane region" description="Helical" evidence="7">
    <location>
        <begin position="102"/>
        <end position="123"/>
    </location>
</feature>
<keyword evidence="10" id="KW-1185">Reference proteome</keyword>
<dbReference type="PANTHER" id="PTHR43495:SF5">
    <property type="entry name" value="GAMMA-AMINOBUTYRIC ACID PERMEASE"/>
    <property type="match status" value="1"/>
</dbReference>
<keyword evidence="3 7" id="KW-0812">Transmembrane</keyword>
<keyword evidence="4" id="KW-0029">Amino-acid transport</keyword>
<dbReference type="GO" id="GO:0016020">
    <property type="term" value="C:membrane"/>
    <property type="evidence" value="ECO:0007669"/>
    <property type="project" value="UniProtKB-SubCell"/>
</dbReference>
<organism evidence="9 10">
    <name type="scientific">Paenactinomyces guangxiensis</name>
    <dbReference type="NCBI Taxonomy" id="1490290"/>
    <lineage>
        <taxon>Bacteria</taxon>
        <taxon>Bacillati</taxon>
        <taxon>Bacillota</taxon>
        <taxon>Bacilli</taxon>
        <taxon>Bacillales</taxon>
        <taxon>Thermoactinomycetaceae</taxon>
        <taxon>Paenactinomyces</taxon>
    </lineage>
</organism>
<feature type="transmembrane region" description="Helical" evidence="7">
    <location>
        <begin position="62"/>
        <end position="81"/>
    </location>
</feature>
<feature type="transmembrane region" description="Helical" evidence="7">
    <location>
        <begin position="438"/>
        <end position="457"/>
    </location>
</feature>
<feature type="transmembrane region" description="Helical" evidence="7">
    <location>
        <begin position="35"/>
        <end position="56"/>
    </location>
</feature>
<feature type="transmembrane region" description="Helical" evidence="7">
    <location>
        <begin position="174"/>
        <end position="194"/>
    </location>
</feature>
<evidence type="ECO:0000256" key="1">
    <source>
        <dbReference type="ARBA" id="ARBA00004141"/>
    </source>
</evidence>
<proteinExistence type="predicted"/>
<dbReference type="RefSeq" id="WP_181753471.1">
    <property type="nucleotide sequence ID" value="NZ_JACEIQ010000018.1"/>
</dbReference>
<evidence type="ECO:0000259" key="8">
    <source>
        <dbReference type="Pfam" id="PF00324"/>
    </source>
</evidence>
<feature type="transmembrane region" description="Helical" evidence="7">
    <location>
        <begin position="255"/>
        <end position="281"/>
    </location>
</feature>
<dbReference type="PANTHER" id="PTHR43495">
    <property type="entry name" value="GABA PERMEASE"/>
    <property type="match status" value="1"/>
</dbReference>
<comment type="caution">
    <text evidence="9">The sequence shown here is derived from an EMBL/GenBank/DDBJ whole genome shotgun (WGS) entry which is preliminary data.</text>
</comment>
<keyword evidence="2" id="KW-0813">Transport</keyword>
<evidence type="ECO:0000313" key="10">
    <source>
        <dbReference type="Proteomes" id="UP000535491"/>
    </source>
</evidence>
<reference evidence="9 10" key="1">
    <citation type="submission" date="2020-07" db="EMBL/GenBank/DDBJ databases">
        <authorList>
            <person name="Feng H."/>
        </authorList>
    </citation>
    <scope>NUCLEOTIDE SEQUENCE [LARGE SCALE GENOMIC DNA]</scope>
    <source>
        <strain evidence="10">s-10</strain>
    </source>
</reference>
<dbReference type="Pfam" id="PF00324">
    <property type="entry name" value="AA_permease"/>
    <property type="match status" value="1"/>
</dbReference>
<sequence length="471" mass="51724">MKITKPYVSIHRPHTHYEKKKAERRNKSGITENQLVFIGVGSILGAGFFLATANLIRETGPSVLLAYLIGLFAVWTIFEAMGEMLVLEPGHKGSFLSYVEKYLGRGYGFAGGWLYWIAGILIMSSEVTAIGLFTQKWLPFIPVWLLSAIYTLLALGINLIGLKNYGKIESLFGAVKIGAVILFTVIVIGCLLFGHTRPAGVVHAADNSLWFTRGPAGFLSSLSIMFFTFGGVISTGMASSEIEDHQRIPSAFRKLVALLGVLYLLSLGTVLVTAPVNLIFANQSPFVTTLMYLKVPFADHILNAAMITAAFSTMTATMFAVSRILVNLGLRHEAPSSWAKSNRKGIPLKALLINIAGLFISIVISFFLPDVIYELLTTAAGVVLLLLWGLILWTQYRFRRKNDAQPALMWGYPLRSLAAIIIIAIAIISTAFDPEHMISLTVSIGLAVLVTFIYFLIRERIEEGTENIAEE</sequence>
<feature type="transmembrane region" description="Helical" evidence="7">
    <location>
        <begin position="214"/>
        <end position="234"/>
    </location>
</feature>
<dbReference type="Gene3D" id="1.20.1740.10">
    <property type="entry name" value="Amino acid/polyamine transporter I"/>
    <property type="match status" value="1"/>
</dbReference>
<feature type="transmembrane region" description="Helical" evidence="7">
    <location>
        <begin position="301"/>
        <end position="326"/>
    </location>
</feature>
<name>A0A7W1WTD1_9BACL</name>
<dbReference type="InterPro" id="IPR004841">
    <property type="entry name" value="AA-permease/SLC12A_dom"/>
</dbReference>
<keyword evidence="6 7" id="KW-0472">Membrane</keyword>
<feature type="transmembrane region" description="Helical" evidence="7">
    <location>
        <begin position="414"/>
        <end position="432"/>
    </location>
</feature>
<protein>
    <submittedName>
        <fullName evidence="9">Amino acid permease</fullName>
    </submittedName>
</protein>
<feature type="transmembrane region" description="Helical" evidence="7">
    <location>
        <begin position="143"/>
        <end position="162"/>
    </location>
</feature>
<feature type="transmembrane region" description="Helical" evidence="7">
    <location>
        <begin position="375"/>
        <end position="393"/>
    </location>
</feature>
<dbReference type="GO" id="GO:0055085">
    <property type="term" value="P:transmembrane transport"/>
    <property type="evidence" value="ECO:0007669"/>
    <property type="project" value="InterPro"/>
</dbReference>
<evidence type="ECO:0000256" key="5">
    <source>
        <dbReference type="ARBA" id="ARBA00022989"/>
    </source>
</evidence>
<evidence type="ECO:0000256" key="3">
    <source>
        <dbReference type="ARBA" id="ARBA00022692"/>
    </source>
</evidence>
<dbReference type="PIRSF" id="PIRSF006060">
    <property type="entry name" value="AA_transporter"/>
    <property type="match status" value="1"/>
</dbReference>
<feature type="domain" description="Amino acid permease/ SLC12A" evidence="8">
    <location>
        <begin position="35"/>
        <end position="435"/>
    </location>
</feature>